<sequence>MEYALLGDLHSSIDDTKAVLAHIELTVPNAKVVGLGDLFESKIGKRKAATIRLSRLEEAAVWSEEFVSLLTFPSVRGNQEERIMVVTGGNQYEHLPEHIIIEGAVLMHGHQWKWTKEWTPVLPKTEPSLLFFGHSHEAGLYRKGKRLPFSYGVPVHLKKKRYGINAGAVWGTREWVLYDAAARTVTFMKTE</sequence>
<evidence type="ECO:0000313" key="3">
    <source>
        <dbReference type="EMBL" id="OAH54354.1"/>
    </source>
</evidence>
<name>A0A177KMI5_9BACI</name>
<proteinExistence type="inferred from homology"/>
<dbReference type="Gene3D" id="3.60.21.10">
    <property type="match status" value="1"/>
</dbReference>
<dbReference type="Pfam" id="PF12850">
    <property type="entry name" value="Metallophos_2"/>
    <property type="match status" value="1"/>
</dbReference>
<dbReference type="InterPro" id="IPR024654">
    <property type="entry name" value="Calcineurin-like_PHP_lpxH"/>
</dbReference>
<accession>A0A177KMI5</accession>
<dbReference type="EMBL" id="LQWZ01000033">
    <property type="protein sequence ID" value="OAH54354.1"/>
    <property type="molecule type" value="Genomic_DNA"/>
</dbReference>
<feature type="domain" description="Calcineurin-like phosphoesterase" evidence="2">
    <location>
        <begin position="1"/>
        <end position="149"/>
    </location>
</feature>
<dbReference type="OrthoDB" id="2351901at2"/>
<reference evidence="3 4" key="1">
    <citation type="submission" date="2016-01" db="EMBL/GenBank/DDBJ databases">
        <title>Investigation of taxonomic status of Bacillus aminovorans.</title>
        <authorList>
            <person name="Verma A."/>
            <person name="Pal Y."/>
            <person name="Krishnamurthi S."/>
        </authorList>
    </citation>
    <scope>NUCLEOTIDE SEQUENCE [LARGE SCALE GENOMIC DNA]</scope>
    <source>
        <strain evidence="3 4">DSM 4337</strain>
    </source>
</reference>
<protein>
    <submittedName>
        <fullName evidence="3">Phosphoesterase</fullName>
    </submittedName>
</protein>
<dbReference type="SUPFAM" id="SSF56300">
    <property type="entry name" value="Metallo-dependent phosphatases"/>
    <property type="match status" value="1"/>
</dbReference>
<dbReference type="InterPro" id="IPR029052">
    <property type="entry name" value="Metallo-depent_PP-like"/>
</dbReference>
<dbReference type="AlphaFoldDB" id="A0A177KMI5"/>
<dbReference type="RefSeq" id="WP_018394945.1">
    <property type="nucleotide sequence ID" value="NZ_LQWZ01000033.1"/>
</dbReference>
<gene>
    <name evidence="3" type="ORF">AWH48_07055</name>
</gene>
<organism evidence="3 4">
    <name type="scientific">Domibacillus aminovorans</name>
    <dbReference type="NCBI Taxonomy" id="29332"/>
    <lineage>
        <taxon>Bacteria</taxon>
        <taxon>Bacillati</taxon>
        <taxon>Bacillota</taxon>
        <taxon>Bacilli</taxon>
        <taxon>Bacillales</taxon>
        <taxon>Bacillaceae</taxon>
        <taxon>Domibacillus</taxon>
    </lineage>
</organism>
<dbReference type="Proteomes" id="UP000077271">
    <property type="component" value="Unassembled WGS sequence"/>
</dbReference>
<evidence type="ECO:0000313" key="4">
    <source>
        <dbReference type="Proteomes" id="UP000077271"/>
    </source>
</evidence>
<evidence type="ECO:0000259" key="2">
    <source>
        <dbReference type="Pfam" id="PF12850"/>
    </source>
</evidence>
<dbReference type="CDD" id="cd00838">
    <property type="entry name" value="MPP_superfamily"/>
    <property type="match status" value="1"/>
</dbReference>
<comment type="similarity">
    <text evidence="1">Belongs to the metallophosphoesterase superfamily. YfcE family.</text>
</comment>
<comment type="caution">
    <text evidence="3">The sequence shown here is derived from an EMBL/GenBank/DDBJ whole genome shotgun (WGS) entry which is preliminary data.</text>
</comment>
<evidence type="ECO:0000256" key="1">
    <source>
        <dbReference type="ARBA" id="ARBA00008950"/>
    </source>
</evidence>